<comment type="similarity">
    <text evidence="2">Belongs to the glycosyl hydrolase 20 family.</text>
</comment>
<dbReference type="Pfam" id="PF00728">
    <property type="entry name" value="Glyco_hydro_20"/>
    <property type="match status" value="1"/>
</dbReference>
<evidence type="ECO:0000259" key="5">
    <source>
        <dbReference type="Pfam" id="PF00728"/>
    </source>
</evidence>
<evidence type="ECO:0000256" key="3">
    <source>
        <dbReference type="ARBA" id="ARBA00012663"/>
    </source>
</evidence>
<dbReference type="GO" id="GO:0016020">
    <property type="term" value="C:membrane"/>
    <property type="evidence" value="ECO:0007669"/>
    <property type="project" value="TreeGrafter"/>
</dbReference>
<dbReference type="Gene3D" id="3.20.20.80">
    <property type="entry name" value="Glycosidases"/>
    <property type="match status" value="1"/>
</dbReference>
<dbReference type="EMBL" id="LN853513">
    <property type="protein sequence ID" value="CRY96086.1"/>
    <property type="molecule type" value="Genomic_DNA"/>
</dbReference>
<sequence>MNKIFEDREFGAVAICKNARSRRLSIRVRERQNRSGARISITIPYRISYQDAIDYLDSHRDWVRDVLRKQEKAVEDAAREGMAVLRIGDGTTIPTLTSDIVFKVVQGLTGKVNVVTSGRSVSKQVYSGAVYPVKDGDAGFFGIGENASRPADVPCRTISFPAQWLDKDGVVTDDSCRKFLGRVLVEVLRNEAKSYLAGRLAEQFLQSYVTARIQKFVNDHGRKIIGWDEILEGELAPGATVMSWRGAAGGIEAAKKGFDVIMTPNTYMYFDYYQSKQREVEPLGIGGHLPIDTVYACNPCADIPEEAQSHILGVQANLWTEYIATPEHLEYMLLPRMAALSEVQWCSLDNKDFERFKNSLHHEFDIYDVMGLNYSKAVFGEYGMDYVKIDEPVEEKSE</sequence>
<organism evidence="6">
    <name type="scientific">uncultured prokaryote</name>
    <dbReference type="NCBI Taxonomy" id="198431"/>
    <lineage>
        <taxon>unclassified sequences</taxon>
        <taxon>environmental samples</taxon>
    </lineage>
</organism>
<dbReference type="GO" id="GO:0004563">
    <property type="term" value="F:beta-N-acetylhexosaminidase activity"/>
    <property type="evidence" value="ECO:0007669"/>
    <property type="project" value="UniProtKB-EC"/>
</dbReference>
<accession>A0A0H5Q253</accession>
<dbReference type="SUPFAM" id="SSF51445">
    <property type="entry name" value="(Trans)glycosidases"/>
    <property type="match status" value="1"/>
</dbReference>
<dbReference type="EC" id="3.2.1.52" evidence="3"/>
<dbReference type="InterPro" id="IPR025705">
    <property type="entry name" value="Beta_hexosaminidase_sua/sub"/>
</dbReference>
<reference evidence="6" key="2">
    <citation type="submission" date="2015-07" db="EMBL/GenBank/DDBJ databases">
        <title>Plasmids, circular viruses and viroids from rat gut.</title>
        <authorList>
            <person name="Jorgensen T.J."/>
            <person name="Hansen M.A."/>
            <person name="Xu Z."/>
            <person name="Tabak M.A."/>
            <person name="Sorensen S.J."/>
            <person name="Hansen L.H."/>
        </authorList>
    </citation>
    <scope>NUCLEOTIDE SEQUENCE</scope>
    <source>
        <strain evidence="6">RGFK0913</strain>
    </source>
</reference>
<dbReference type="GO" id="GO:0030203">
    <property type="term" value="P:glycosaminoglycan metabolic process"/>
    <property type="evidence" value="ECO:0007669"/>
    <property type="project" value="TreeGrafter"/>
</dbReference>
<evidence type="ECO:0000256" key="2">
    <source>
        <dbReference type="ARBA" id="ARBA00006285"/>
    </source>
</evidence>
<keyword evidence="4" id="KW-0378">Hydrolase</keyword>
<dbReference type="PANTHER" id="PTHR22600:SF57">
    <property type="entry name" value="BETA-N-ACETYLHEXOSAMINIDASE"/>
    <property type="match status" value="1"/>
</dbReference>
<comment type="catalytic activity">
    <reaction evidence="1">
        <text>Hydrolysis of terminal non-reducing N-acetyl-D-hexosamine residues in N-acetyl-beta-D-hexosaminides.</text>
        <dbReference type="EC" id="3.2.1.52"/>
    </reaction>
</comment>
<protein>
    <recommendedName>
        <fullName evidence="3">beta-N-acetylhexosaminidase</fullName>
        <ecNumber evidence="3">3.2.1.52</ecNumber>
    </recommendedName>
</protein>
<evidence type="ECO:0000313" key="6">
    <source>
        <dbReference type="EMBL" id="CRY96086.1"/>
    </source>
</evidence>
<proteinExistence type="inferred from homology"/>
<dbReference type="AlphaFoldDB" id="A0A0H5Q253"/>
<name>A0A0H5Q253_9ZZZZ</name>
<evidence type="ECO:0000256" key="4">
    <source>
        <dbReference type="ARBA" id="ARBA00022801"/>
    </source>
</evidence>
<dbReference type="GO" id="GO:0005975">
    <property type="term" value="P:carbohydrate metabolic process"/>
    <property type="evidence" value="ECO:0007669"/>
    <property type="project" value="InterPro"/>
</dbReference>
<dbReference type="InterPro" id="IPR017853">
    <property type="entry name" value="GH"/>
</dbReference>
<dbReference type="InterPro" id="IPR015883">
    <property type="entry name" value="Glyco_hydro_20_cat"/>
</dbReference>
<evidence type="ECO:0000256" key="1">
    <source>
        <dbReference type="ARBA" id="ARBA00001231"/>
    </source>
</evidence>
<reference evidence="6" key="1">
    <citation type="submission" date="2015-06" db="EMBL/GenBank/DDBJ databases">
        <authorList>
            <person name="Joergensen T."/>
        </authorList>
    </citation>
    <scope>NUCLEOTIDE SEQUENCE</scope>
    <source>
        <strain evidence="6">RGFK0913</strain>
    </source>
</reference>
<dbReference type="PANTHER" id="PTHR22600">
    <property type="entry name" value="BETA-HEXOSAMINIDASE"/>
    <property type="match status" value="1"/>
</dbReference>
<feature type="domain" description="Glycoside hydrolase family 20 catalytic" evidence="5">
    <location>
        <begin position="203"/>
        <end position="345"/>
    </location>
</feature>